<dbReference type="Gene3D" id="3.90.228.10">
    <property type="match status" value="1"/>
</dbReference>
<keyword evidence="4" id="KW-0013">ADP-ribosylation</keyword>
<evidence type="ECO:0000256" key="6">
    <source>
        <dbReference type="ARBA" id="ARBA00024347"/>
    </source>
</evidence>
<evidence type="ECO:0000256" key="7">
    <source>
        <dbReference type="SAM" id="Phobius"/>
    </source>
</evidence>
<name>E4YDM0_OIKDI</name>
<evidence type="ECO:0000256" key="1">
    <source>
        <dbReference type="ARBA" id="ARBA00022676"/>
    </source>
</evidence>
<reference evidence="8" key="1">
    <citation type="journal article" date="2010" name="Science">
        <title>Plasticity of animal genome architecture unmasked by rapid evolution of a pelagic tunicate.</title>
        <authorList>
            <person name="Denoeud F."/>
            <person name="Henriet S."/>
            <person name="Mungpakdee S."/>
            <person name="Aury J.M."/>
            <person name="Da Silva C."/>
            <person name="Brinkmann H."/>
            <person name="Mikhaleva J."/>
            <person name="Olsen L.C."/>
            <person name="Jubin C."/>
            <person name="Canestro C."/>
            <person name="Bouquet J.M."/>
            <person name="Danks G."/>
            <person name="Poulain J."/>
            <person name="Campsteijn C."/>
            <person name="Adamski M."/>
            <person name="Cross I."/>
            <person name="Yadetie F."/>
            <person name="Muffato M."/>
            <person name="Louis A."/>
            <person name="Butcher S."/>
            <person name="Tsagkogeorga G."/>
            <person name="Konrad A."/>
            <person name="Singh S."/>
            <person name="Jensen M.F."/>
            <person name="Cong E.H."/>
            <person name="Eikeseth-Otteraa H."/>
            <person name="Noel B."/>
            <person name="Anthouard V."/>
            <person name="Porcel B.M."/>
            <person name="Kachouri-Lafond R."/>
            <person name="Nishino A."/>
            <person name="Ugolini M."/>
            <person name="Chourrout P."/>
            <person name="Nishida H."/>
            <person name="Aasland R."/>
            <person name="Huzurbazar S."/>
            <person name="Westhof E."/>
            <person name="Delsuc F."/>
            <person name="Lehrach H."/>
            <person name="Reinhardt R."/>
            <person name="Weissenbach J."/>
            <person name="Roy S.W."/>
            <person name="Artiguenave F."/>
            <person name="Postlethwait J.H."/>
            <person name="Manak J.R."/>
            <person name="Thompson E.M."/>
            <person name="Jaillon O."/>
            <person name="Du Pasquier L."/>
            <person name="Boudinot P."/>
            <person name="Liberles D.A."/>
            <person name="Volff J.N."/>
            <person name="Philippe H."/>
            <person name="Lenhard B."/>
            <person name="Roest Crollius H."/>
            <person name="Wincker P."/>
            <person name="Chourrout D."/>
        </authorList>
    </citation>
    <scope>NUCLEOTIDE SEQUENCE [LARGE SCALE GENOMIC DNA]</scope>
</reference>
<dbReference type="Proteomes" id="UP000011014">
    <property type="component" value="Unassembled WGS sequence"/>
</dbReference>
<keyword evidence="7" id="KW-0812">Transmembrane</keyword>
<dbReference type="EMBL" id="FN654433">
    <property type="protein sequence ID" value="CBY33631.1"/>
    <property type="molecule type" value="Genomic_DNA"/>
</dbReference>
<dbReference type="GO" id="GO:0016779">
    <property type="term" value="F:nucleotidyltransferase activity"/>
    <property type="evidence" value="ECO:0007669"/>
    <property type="project" value="UniProtKB-KW"/>
</dbReference>
<keyword evidence="1" id="KW-0328">Glycosyltransferase</keyword>
<sequence length="144" mass="16031">MFSILQHGLINNLNERAAFGEGTYLSTEIDVALGFAPSQRVRIPLGGKIVTSIRTIALCEVAENVKGVKFQKESSSSSDTPQTYVIVQNDDAVILRHVLVYYDSIRTSSYSVFTSIFWASVFLFIAIISVKWLREGAILKTFFS</sequence>
<evidence type="ECO:0000256" key="3">
    <source>
        <dbReference type="ARBA" id="ARBA00022695"/>
    </source>
</evidence>
<dbReference type="GO" id="GO:0016757">
    <property type="term" value="F:glycosyltransferase activity"/>
    <property type="evidence" value="ECO:0007669"/>
    <property type="project" value="UniProtKB-KW"/>
</dbReference>
<keyword evidence="3" id="KW-0548">Nucleotidyltransferase</keyword>
<protein>
    <recommendedName>
        <fullName evidence="9">PARP catalytic domain-containing protein</fullName>
    </recommendedName>
</protein>
<evidence type="ECO:0000256" key="2">
    <source>
        <dbReference type="ARBA" id="ARBA00022679"/>
    </source>
</evidence>
<evidence type="ECO:0000256" key="5">
    <source>
        <dbReference type="ARBA" id="ARBA00023027"/>
    </source>
</evidence>
<evidence type="ECO:0008006" key="9">
    <source>
        <dbReference type="Google" id="ProtNLM"/>
    </source>
</evidence>
<dbReference type="PANTHER" id="PTHR21328">
    <property type="entry name" value="POLY ADP-RIBOSE POLYMERASE FAMILY, MEMBER PARP"/>
    <property type="match status" value="1"/>
</dbReference>
<evidence type="ECO:0000313" key="8">
    <source>
        <dbReference type="EMBL" id="CBY33631.1"/>
    </source>
</evidence>
<dbReference type="InterPro" id="IPR051838">
    <property type="entry name" value="ARTD_PARP"/>
</dbReference>
<feature type="transmembrane region" description="Helical" evidence="7">
    <location>
        <begin position="110"/>
        <end position="133"/>
    </location>
</feature>
<keyword evidence="2" id="KW-0808">Transferase</keyword>
<organism evidence="8">
    <name type="scientific">Oikopleura dioica</name>
    <name type="common">Tunicate</name>
    <dbReference type="NCBI Taxonomy" id="34765"/>
    <lineage>
        <taxon>Eukaryota</taxon>
        <taxon>Metazoa</taxon>
        <taxon>Chordata</taxon>
        <taxon>Tunicata</taxon>
        <taxon>Appendicularia</taxon>
        <taxon>Copelata</taxon>
        <taxon>Oikopleuridae</taxon>
        <taxon>Oikopleura</taxon>
    </lineage>
</organism>
<evidence type="ECO:0000256" key="4">
    <source>
        <dbReference type="ARBA" id="ARBA00022765"/>
    </source>
</evidence>
<comment type="similarity">
    <text evidence="6">Belongs to the ARTD/PARP family.</text>
</comment>
<dbReference type="SUPFAM" id="SSF56399">
    <property type="entry name" value="ADP-ribosylation"/>
    <property type="match status" value="1"/>
</dbReference>
<dbReference type="AlphaFoldDB" id="E4YDM0"/>
<keyword evidence="5" id="KW-0520">NAD</keyword>
<accession>E4YDM0</accession>
<keyword evidence="7" id="KW-1133">Transmembrane helix</keyword>
<proteinExistence type="inferred from homology"/>
<keyword evidence="7" id="KW-0472">Membrane</keyword>
<gene>
    <name evidence="8" type="ORF">GSOID_T00021556001</name>
</gene>